<sequence>MNRKTKILNKQNNELDKLITDENQEVFTDIICYLRNADISDYNTEVVRNDISNMILDAQKRGDSIEQVIGGDYKEFCDNIIATFPKKTLSEKIFGIIDLLCICLSSLMVIFLFISKNTIDIIRNLATNQAVDWTYTVKLGTVLSFAFIILFSVFLVRMILNNVFEEKEKKVSLAVICLIGVTIVLAIVCLFIEMPLFNINIGILLAIIISLFAAHLIIDRVV</sequence>
<keyword evidence="1" id="KW-0812">Transmembrane</keyword>
<feature type="transmembrane region" description="Helical" evidence="1">
    <location>
        <begin position="135"/>
        <end position="159"/>
    </location>
</feature>
<dbReference type="PANTHER" id="PTHR41307:SF1">
    <property type="entry name" value="MEMBRANE PROTEIN"/>
    <property type="match status" value="1"/>
</dbReference>
<keyword evidence="3" id="KW-1185">Reference proteome</keyword>
<feature type="transmembrane region" description="Helical" evidence="1">
    <location>
        <begin position="93"/>
        <end position="115"/>
    </location>
</feature>
<reference evidence="3" key="1">
    <citation type="submission" date="2016-10" db="EMBL/GenBank/DDBJ databases">
        <authorList>
            <person name="Varghese N."/>
            <person name="Submissions S."/>
        </authorList>
    </citation>
    <scope>NUCLEOTIDE SEQUENCE [LARGE SCALE GENOMIC DNA]</scope>
    <source>
        <strain evidence="3">S1b</strain>
    </source>
</reference>
<keyword evidence="1" id="KW-1133">Transmembrane helix</keyword>
<gene>
    <name evidence="2" type="ORF">SAMN02910429_00670</name>
</gene>
<keyword evidence="1" id="KW-0472">Membrane</keyword>
<evidence type="ECO:0000313" key="2">
    <source>
        <dbReference type="EMBL" id="SER64991.1"/>
    </source>
</evidence>
<organism evidence="2 3">
    <name type="scientific">Lachnobacterium bovis</name>
    <dbReference type="NCBI Taxonomy" id="140626"/>
    <lineage>
        <taxon>Bacteria</taxon>
        <taxon>Bacillati</taxon>
        <taxon>Bacillota</taxon>
        <taxon>Clostridia</taxon>
        <taxon>Lachnospirales</taxon>
        <taxon>Lachnospiraceae</taxon>
        <taxon>Lachnobacterium</taxon>
    </lineage>
</organism>
<dbReference type="OrthoDB" id="1655249at2"/>
<accession>A0A1H9QWK4</accession>
<name>A0A1H9QWK4_9FIRM</name>
<proteinExistence type="predicted"/>
<protein>
    <recommendedName>
        <fullName evidence="4">DNA-binding ferritin-like protein (Dps family)</fullName>
    </recommendedName>
</protein>
<dbReference type="Proteomes" id="UP000182471">
    <property type="component" value="Unassembled WGS sequence"/>
</dbReference>
<evidence type="ECO:0000256" key="1">
    <source>
        <dbReference type="SAM" id="Phobius"/>
    </source>
</evidence>
<dbReference type="PANTHER" id="PTHR41307">
    <property type="entry name" value="MEMBRANE PROTEIN-RELATED"/>
    <property type="match status" value="1"/>
</dbReference>
<evidence type="ECO:0008006" key="4">
    <source>
        <dbReference type="Google" id="ProtNLM"/>
    </source>
</evidence>
<feature type="transmembrane region" description="Helical" evidence="1">
    <location>
        <begin position="199"/>
        <end position="218"/>
    </location>
</feature>
<dbReference type="Gene3D" id="1.10.1900.10">
    <property type="entry name" value="c-terminal domain of poly(a) binding protein"/>
    <property type="match status" value="1"/>
</dbReference>
<dbReference type="RefSeq" id="WP_022750151.1">
    <property type="nucleotide sequence ID" value="NZ_FOGW01000007.1"/>
</dbReference>
<evidence type="ECO:0000313" key="3">
    <source>
        <dbReference type="Proteomes" id="UP000182471"/>
    </source>
</evidence>
<dbReference type="SUPFAM" id="SSF158560">
    <property type="entry name" value="BH3980-like"/>
    <property type="match status" value="1"/>
</dbReference>
<feature type="transmembrane region" description="Helical" evidence="1">
    <location>
        <begin position="171"/>
        <end position="193"/>
    </location>
</feature>
<dbReference type="EMBL" id="FOGW01000007">
    <property type="protein sequence ID" value="SER64991.1"/>
    <property type="molecule type" value="Genomic_DNA"/>
</dbReference>
<dbReference type="AlphaFoldDB" id="A0A1H9QWK4"/>